<evidence type="ECO:0000256" key="1">
    <source>
        <dbReference type="ARBA" id="ARBA00022614"/>
    </source>
</evidence>
<dbReference type="VEuPathDB" id="TriTrypDB:Tc_MARK_7761"/>
<dbReference type="PROSITE" id="PS00108">
    <property type="entry name" value="PROTEIN_KINASE_ST"/>
    <property type="match status" value="1"/>
</dbReference>
<dbReference type="FunFam" id="1.10.510.10:FF:000673">
    <property type="entry name" value="CAMK family protein kinase"/>
    <property type="match status" value="1"/>
</dbReference>
<dbReference type="VEuPathDB" id="TriTrypDB:TcCL_NonESM05098"/>
<evidence type="ECO:0000313" key="5">
    <source>
        <dbReference type="EMBL" id="PWU89257.1"/>
    </source>
</evidence>
<dbReference type="VEuPathDB" id="TriTrypDB:TcG_05581"/>
<dbReference type="VEuPathDB" id="TriTrypDB:ECC02_001614"/>
<dbReference type="InterPro" id="IPR000719">
    <property type="entry name" value="Prot_kinase_dom"/>
</dbReference>
<dbReference type="PROSITE" id="PS50011">
    <property type="entry name" value="PROTEIN_KINASE_DOM"/>
    <property type="match status" value="1"/>
</dbReference>
<organism evidence="5 6">
    <name type="scientific">Trypanosoma cruzi</name>
    <dbReference type="NCBI Taxonomy" id="5693"/>
    <lineage>
        <taxon>Eukaryota</taxon>
        <taxon>Discoba</taxon>
        <taxon>Euglenozoa</taxon>
        <taxon>Kinetoplastea</taxon>
        <taxon>Metakinetoplastina</taxon>
        <taxon>Trypanosomatida</taxon>
        <taxon>Trypanosomatidae</taxon>
        <taxon>Trypanosoma</taxon>
        <taxon>Schizotrypanum</taxon>
    </lineage>
</organism>
<reference evidence="5 6" key="1">
    <citation type="journal article" date="2018" name="Microb. Genom.">
        <title>Expanding an expanded genome: long-read sequencing of Trypanosoma cruzi.</title>
        <authorList>
            <person name="Berna L."/>
            <person name="Rodriguez M."/>
            <person name="Chiribao M.L."/>
            <person name="Parodi-Talice A."/>
            <person name="Pita S."/>
            <person name="Rijo G."/>
            <person name="Alvarez-Valin F."/>
            <person name="Robello C."/>
        </authorList>
    </citation>
    <scope>NUCLEOTIDE SEQUENCE [LARGE SCALE GENOMIC DNA]</scope>
    <source>
        <strain evidence="5 6">Dm28c</strain>
    </source>
</reference>
<keyword evidence="1" id="KW-0433">Leucine-rich repeat</keyword>
<feature type="region of interest" description="Disordered" evidence="3">
    <location>
        <begin position="522"/>
        <end position="542"/>
    </location>
</feature>
<dbReference type="GO" id="GO:0005524">
    <property type="term" value="F:ATP binding"/>
    <property type="evidence" value="ECO:0007669"/>
    <property type="project" value="InterPro"/>
</dbReference>
<dbReference type="PROSITE" id="PS51450">
    <property type="entry name" value="LRR"/>
    <property type="match status" value="1"/>
</dbReference>
<evidence type="ECO:0000256" key="2">
    <source>
        <dbReference type="ARBA" id="ARBA00022737"/>
    </source>
</evidence>
<dbReference type="InterPro" id="IPR032675">
    <property type="entry name" value="LRR_dom_sf"/>
</dbReference>
<dbReference type="VEuPathDB" id="TriTrypDB:TcCLB.508919.70"/>
<dbReference type="InterPro" id="IPR008271">
    <property type="entry name" value="Ser/Thr_kinase_AS"/>
</dbReference>
<dbReference type="VEuPathDB" id="TriTrypDB:C4B63_61g141"/>
<protein>
    <recommendedName>
        <fullName evidence="4">Protein kinase domain-containing protein</fullName>
    </recommendedName>
</protein>
<dbReference type="SMART" id="SM00220">
    <property type="entry name" value="S_TKc"/>
    <property type="match status" value="1"/>
</dbReference>
<dbReference type="VEuPathDB" id="TriTrypDB:TcCLB.506513.50"/>
<dbReference type="Pfam" id="PF00069">
    <property type="entry name" value="Pkinase"/>
    <property type="match status" value="1"/>
</dbReference>
<dbReference type="VEuPathDB" id="TriTrypDB:TcYC6_0047690"/>
<dbReference type="VEuPathDB" id="TriTrypDB:TCDM_08224"/>
<proteinExistence type="predicted"/>
<dbReference type="SUPFAM" id="SSF52047">
    <property type="entry name" value="RNI-like"/>
    <property type="match status" value="1"/>
</dbReference>
<gene>
    <name evidence="5" type="ORF">C4B63_61g141</name>
</gene>
<dbReference type="Gene3D" id="1.10.510.10">
    <property type="entry name" value="Transferase(Phosphotransferase) domain 1"/>
    <property type="match status" value="1"/>
</dbReference>
<dbReference type="VEuPathDB" id="TriTrypDB:C3747_23g174"/>
<dbReference type="EMBL" id="PRFA01000061">
    <property type="protein sequence ID" value="PWU89257.1"/>
    <property type="molecule type" value="Genomic_DNA"/>
</dbReference>
<sequence length="565" mass="63393">MDFQALQSSLTEVCKGTSLKRGVSFDQRYELEAEIGKGAYGTVWRCHRRFDSMRRPYGVKIINKKKAGAKGLKWVMGEVETMSLLIHPNIVRLEETFQDEENLWIVMEYMPGGELRSAVLRDGIFSEAQARRITTQLLLALEFIHQKGIVHRDMKPENCLLSEGDLVCKISDFGFSVLVGSDQCLMSFCGTTVFMAPEIFGDTSYGKPVDMWAIGVMVYFMVTGTYPFTGRSHRELTDAICGGRCNLKSGRIAEGSASLRDFISMLLVVDPNRRLSAREALKHPWIKLGMNMGNSIRDETEMKRHGLRPRSIFRAAIIALMAAHRLCYLRYCRMLENNFCSAFTILRNFRFAVSGAYEPPCPTLDCSGVFARHPRGVRFLLPMLEVSRTIEALDLSSNNIDNLTLFQQLAKTVGQHPTLVSLNLSFNPIPLLAGRGLLRLARSPQSKLLHLGLDGTLLPSETIAQISAALKEKAAVSSAAAFTPQLTPATRSLEISTSLSRNNLSVSSPRQRFGCFIHRSPVSRSGRQQSRDFRPFPTRSAARESEREAPPVFFFFLLLFLFYSQ</sequence>
<dbReference type="InterPro" id="IPR011009">
    <property type="entry name" value="Kinase-like_dom_sf"/>
</dbReference>
<keyword evidence="2" id="KW-0677">Repeat</keyword>
<comment type="caution">
    <text evidence="5">The sequence shown here is derived from an EMBL/GenBank/DDBJ whole genome shotgun (WGS) entry which is preliminary data.</text>
</comment>
<feature type="domain" description="Protein kinase" evidence="4">
    <location>
        <begin position="29"/>
        <end position="286"/>
    </location>
</feature>
<dbReference type="SUPFAM" id="SSF56112">
    <property type="entry name" value="Protein kinase-like (PK-like)"/>
    <property type="match status" value="1"/>
</dbReference>
<dbReference type="VEuPathDB" id="TriTrypDB:BCY84_22075"/>
<dbReference type="AlphaFoldDB" id="A0A2V2UY22"/>
<dbReference type="Gene3D" id="3.80.10.10">
    <property type="entry name" value="Ribonuclease Inhibitor"/>
    <property type="match status" value="1"/>
</dbReference>
<dbReference type="CDD" id="cd05117">
    <property type="entry name" value="STKc_CAMK"/>
    <property type="match status" value="1"/>
</dbReference>
<name>A0A2V2UY22_TRYCR</name>
<dbReference type="InterPro" id="IPR001611">
    <property type="entry name" value="Leu-rich_rpt"/>
</dbReference>
<dbReference type="PANTHER" id="PTHR24347">
    <property type="entry name" value="SERINE/THREONINE-PROTEIN KINASE"/>
    <property type="match status" value="1"/>
</dbReference>
<evidence type="ECO:0000259" key="4">
    <source>
        <dbReference type="PROSITE" id="PS50011"/>
    </source>
</evidence>
<dbReference type="SMR" id="A0A2V2UY22"/>
<evidence type="ECO:0000313" key="6">
    <source>
        <dbReference type="Proteomes" id="UP000246121"/>
    </source>
</evidence>
<dbReference type="VEuPathDB" id="TriTrypDB:TCSYLVIO_009120"/>
<dbReference type="Proteomes" id="UP000246121">
    <property type="component" value="Unassembled WGS sequence"/>
</dbReference>
<dbReference type="GO" id="GO:0004672">
    <property type="term" value="F:protein kinase activity"/>
    <property type="evidence" value="ECO:0007669"/>
    <property type="project" value="InterPro"/>
</dbReference>
<accession>A0A2V2UY22</accession>
<dbReference type="VEuPathDB" id="TriTrypDB:TcBrA4_0135680"/>
<evidence type="ECO:0000256" key="3">
    <source>
        <dbReference type="SAM" id="MobiDB-lite"/>
    </source>
</evidence>